<gene>
    <name evidence="4" type="ORF">DFH07DRAFT_736990</name>
</gene>
<evidence type="ECO:0000313" key="5">
    <source>
        <dbReference type="Proteomes" id="UP001215280"/>
    </source>
</evidence>
<keyword evidence="2" id="KW-1133">Transmembrane helix</keyword>
<evidence type="ECO:0000256" key="2">
    <source>
        <dbReference type="SAM" id="Phobius"/>
    </source>
</evidence>
<dbReference type="Proteomes" id="UP001215280">
    <property type="component" value="Unassembled WGS sequence"/>
</dbReference>
<dbReference type="InterPro" id="IPR016181">
    <property type="entry name" value="Acyl_CoA_acyltransferase"/>
</dbReference>
<reference evidence="4" key="1">
    <citation type="submission" date="2023-03" db="EMBL/GenBank/DDBJ databases">
        <title>Massive genome expansion in bonnet fungi (Mycena s.s.) driven by repeated elements and novel gene families across ecological guilds.</title>
        <authorList>
            <consortium name="Lawrence Berkeley National Laboratory"/>
            <person name="Harder C.B."/>
            <person name="Miyauchi S."/>
            <person name="Viragh M."/>
            <person name="Kuo A."/>
            <person name="Thoen E."/>
            <person name="Andreopoulos B."/>
            <person name="Lu D."/>
            <person name="Skrede I."/>
            <person name="Drula E."/>
            <person name="Henrissat B."/>
            <person name="Morin E."/>
            <person name="Kohler A."/>
            <person name="Barry K."/>
            <person name="LaButti K."/>
            <person name="Morin E."/>
            <person name="Salamov A."/>
            <person name="Lipzen A."/>
            <person name="Mereny Z."/>
            <person name="Hegedus B."/>
            <person name="Baldrian P."/>
            <person name="Stursova M."/>
            <person name="Weitz H."/>
            <person name="Taylor A."/>
            <person name="Grigoriev I.V."/>
            <person name="Nagy L.G."/>
            <person name="Martin F."/>
            <person name="Kauserud H."/>
        </authorList>
    </citation>
    <scope>NUCLEOTIDE SEQUENCE</scope>
    <source>
        <strain evidence="4">CBHHK188m</strain>
    </source>
</reference>
<dbReference type="PANTHER" id="PTHR13947">
    <property type="entry name" value="GNAT FAMILY N-ACETYLTRANSFERASE"/>
    <property type="match status" value="1"/>
</dbReference>
<feature type="transmembrane region" description="Helical" evidence="2">
    <location>
        <begin position="56"/>
        <end position="75"/>
    </location>
</feature>
<dbReference type="AlphaFoldDB" id="A0AAD7NMR5"/>
<feature type="transmembrane region" description="Helical" evidence="2">
    <location>
        <begin position="82"/>
        <end position="100"/>
    </location>
</feature>
<dbReference type="InterPro" id="IPR050769">
    <property type="entry name" value="NAT_camello-type"/>
</dbReference>
<name>A0AAD7NMR5_9AGAR</name>
<organism evidence="4 5">
    <name type="scientific">Mycena maculata</name>
    <dbReference type="NCBI Taxonomy" id="230809"/>
    <lineage>
        <taxon>Eukaryota</taxon>
        <taxon>Fungi</taxon>
        <taxon>Dikarya</taxon>
        <taxon>Basidiomycota</taxon>
        <taxon>Agaricomycotina</taxon>
        <taxon>Agaricomycetes</taxon>
        <taxon>Agaricomycetidae</taxon>
        <taxon>Agaricales</taxon>
        <taxon>Marasmiineae</taxon>
        <taxon>Mycenaceae</taxon>
        <taxon>Mycena</taxon>
    </lineage>
</organism>
<dbReference type="Gene3D" id="3.40.630.30">
    <property type="match status" value="1"/>
</dbReference>
<dbReference type="GO" id="GO:0008080">
    <property type="term" value="F:N-acetyltransferase activity"/>
    <property type="evidence" value="ECO:0007669"/>
    <property type="project" value="InterPro"/>
</dbReference>
<dbReference type="CDD" id="cd04301">
    <property type="entry name" value="NAT_SF"/>
    <property type="match status" value="1"/>
</dbReference>
<comment type="caution">
    <text evidence="4">The sequence shown here is derived from an EMBL/GenBank/DDBJ whole genome shotgun (WGS) entry which is preliminary data.</text>
</comment>
<evidence type="ECO:0000259" key="3">
    <source>
        <dbReference type="PROSITE" id="PS51186"/>
    </source>
</evidence>
<dbReference type="Pfam" id="PF00583">
    <property type="entry name" value="Acetyltransf_1"/>
    <property type="match status" value="1"/>
</dbReference>
<dbReference type="InterPro" id="IPR000182">
    <property type="entry name" value="GNAT_dom"/>
</dbReference>
<keyword evidence="2" id="KW-0812">Transmembrane</keyword>
<dbReference type="PANTHER" id="PTHR13947:SF37">
    <property type="entry name" value="LD18367P"/>
    <property type="match status" value="1"/>
</dbReference>
<keyword evidence="2" id="KW-0472">Membrane</keyword>
<evidence type="ECO:0000313" key="4">
    <source>
        <dbReference type="EMBL" id="KAJ7767053.1"/>
    </source>
</evidence>
<proteinExistence type="predicted"/>
<sequence>MAEKSPLLPVALPRSTGEIVVRQFRPEDAPQVHALLVGSLVHGPDSPRNIALWRNLTNSISCIAYAGLALGLGCLSRRNETFQICGIVFSLGSVLFFIYVRQSITKMFVNFCATALKTDMADIMASYEIPRPGAGTQIPADQGPGGFWVAVIESPDHKTSEVVGYLGLGASFHYRANADPSSGELRRMIVSMHHRRRKIGTLLIASVMDHARKLSPPLETLDLETSEYQPGARKLYEKHGFSIVGSRVMRSGPLFSMKVFRFRRRVAD</sequence>
<accession>A0AAD7NMR5</accession>
<dbReference type="EMBL" id="JARJLG010000031">
    <property type="protein sequence ID" value="KAJ7767053.1"/>
    <property type="molecule type" value="Genomic_DNA"/>
</dbReference>
<protein>
    <submittedName>
        <fullName evidence="4">Acyl-CoA N-acyltransferase</fullName>
    </submittedName>
</protein>
<keyword evidence="5" id="KW-1185">Reference proteome</keyword>
<dbReference type="PROSITE" id="PS51186">
    <property type="entry name" value="GNAT"/>
    <property type="match status" value="1"/>
</dbReference>
<feature type="domain" description="N-acetyltransferase" evidence="3">
    <location>
        <begin position="109"/>
        <end position="262"/>
    </location>
</feature>
<dbReference type="SUPFAM" id="SSF55729">
    <property type="entry name" value="Acyl-CoA N-acyltransferases (Nat)"/>
    <property type="match status" value="1"/>
</dbReference>
<evidence type="ECO:0000256" key="1">
    <source>
        <dbReference type="ARBA" id="ARBA00022679"/>
    </source>
</evidence>
<keyword evidence="1" id="KW-0808">Transferase</keyword>